<dbReference type="EMBL" id="VJMI01013004">
    <property type="protein sequence ID" value="KAF0748820.1"/>
    <property type="molecule type" value="Genomic_DNA"/>
</dbReference>
<reference evidence="1 2" key="1">
    <citation type="submission" date="2019-06" db="EMBL/GenBank/DDBJ databases">
        <title>Genomics analysis of Aphanomyces spp. identifies a new class of oomycete effector associated with host adaptation.</title>
        <authorList>
            <person name="Gaulin E."/>
        </authorList>
    </citation>
    <scope>NUCLEOTIDE SEQUENCE [LARGE SCALE GENOMIC DNA]</scope>
    <source>
        <strain evidence="1 2">E</strain>
    </source>
</reference>
<comment type="caution">
    <text evidence="1">The sequence shown here is derived from an EMBL/GenBank/DDBJ whole genome shotgun (WGS) entry which is preliminary data.</text>
</comment>
<proteinExistence type="predicted"/>
<protein>
    <submittedName>
        <fullName evidence="1">Uncharacterized protein</fullName>
    </submittedName>
</protein>
<accession>A0A6A5A2Y7</accession>
<organism evidence="1 2">
    <name type="scientific">Aphanomyces astaci</name>
    <name type="common">Crayfish plague agent</name>
    <dbReference type="NCBI Taxonomy" id="112090"/>
    <lineage>
        <taxon>Eukaryota</taxon>
        <taxon>Sar</taxon>
        <taxon>Stramenopiles</taxon>
        <taxon>Oomycota</taxon>
        <taxon>Saprolegniomycetes</taxon>
        <taxon>Saprolegniales</taxon>
        <taxon>Verrucalvaceae</taxon>
        <taxon>Aphanomyces</taxon>
    </lineage>
</organism>
<evidence type="ECO:0000313" key="1">
    <source>
        <dbReference type="EMBL" id="KAF0748820.1"/>
    </source>
</evidence>
<name>A0A6A5A2Y7_APHAT</name>
<dbReference type="VEuPathDB" id="FungiDB:H257_16080"/>
<evidence type="ECO:0000313" key="2">
    <source>
        <dbReference type="Proteomes" id="UP000469452"/>
    </source>
</evidence>
<gene>
    <name evidence="1" type="ORF">AaE_007239</name>
</gene>
<dbReference type="Proteomes" id="UP000469452">
    <property type="component" value="Unassembled WGS sequence"/>
</dbReference>
<sequence>MTKSILRTAIMQVRRRGSVSSLWQFARPGGGCSVHLRRIESTSPDPLYAVSTLPHVLHLLQGSKIKCTFHVEEAIVDVASFDGSIAIAGDRGSIWLVPWPTLTDRSITLCSRHHDNLHHGDVRDDVAALGQSRHQVRANRKRLLDSTSDKGQPHVPILHVPGVRSISGHVDDSLSVVVFSMGVLAPTAASVLSPRRNKLAEPIEYADLEGEMPTCMLYVAKATASQSFFDNACDSKCDGWLVQGDVDGRVRVVAVDVHKAVLSAFTLWSFKDQAIQQVLAVSSDAIAVLGSLGRLVVLGALERVLMDVQLHFPVDSIMYHSIAKKFVYVARGQCYAHALSSSSSAALHHIPRDAKRVVASADPSRIGVLSKLGRLFTTVLEPEGSNDRASVPQGSDKALQMQVAKITRASADMTAAASTALSLSASIHKMNSTRRFLQFCQVQDVRKYFHCKVSVTNLSRESQAYNGVLELSMHVNPKVAPLGLVLTDWNVLVVLRERSKSHQYTFPWRDSLSEHIRLDAFELFAAGAAKLDVHVYLVYDDRPCAFHYTVMATSLNALQGAHVFEEIPWTDEVSFNQVSTQYAAENSTWWKRCHSEYCDAAQIAQADISVTPPTGMSMGVLLGKNEPSVLAALLSKPQTMVKSTLNGLTISRVDRRGNDNDDDPWLVSVRVSDSSTLATMRANIVEIFAQNSSQSFGIASPAPHAREWVPAMSALGSKWVVLQGSLASFDLESTSQAEVLWLVGQILTLELDLSSQYWSVRKLITPFN</sequence>
<dbReference type="AlphaFoldDB" id="A0A6A5A2Y7"/>